<dbReference type="EMBL" id="AAXT01000005">
    <property type="protein sequence ID" value="EDO05408.1"/>
    <property type="molecule type" value="Genomic_DNA"/>
</dbReference>
<sequence>MSTCRNLDVGVSLRWYALCRHFSTIKKVTRGNLALKNRLLSNQLNGTYDPPIPPSSVPCDANSNHHGWKPTSDETVPGFEVPTRFRIGLHQHTSSDRKMSLFYSHPRRFTVRRISERYGFKESTILKVIKEFSLLNFILHNRLCNPHDRRITLEEARLQLKEQAFRDNLGYIHVSDEVDQEEHSFKGFEDTADWIYRQSVQVEGLSAFPLPSTRDPMPKRVDVDLTVKHSKHLKVINWIDPSDKVVF</sequence>
<evidence type="ECO:0000313" key="2">
    <source>
        <dbReference type="Proteomes" id="UP000002173"/>
    </source>
</evidence>
<dbReference type="Proteomes" id="UP000002173">
    <property type="component" value="Chromosome 1"/>
</dbReference>
<dbReference type="OMA" id="TADWVYR"/>
<keyword evidence="2" id="KW-1185">Reference proteome</keyword>
<organism evidence="1 2">
    <name type="scientific">Babesia bovis</name>
    <dbReference type="NCBI Taxonomy" id="5865"/>
    <lineage>
        <taxon>Eukaryota</taxon>
        <taxon>Sar</taxon>
        <taxon>Alveolata</taxon>
        <taxon>Apicomplexa</taxon>
        <taxon>Aconoidasida</taxon>
        <taxon>Piroplasmida</taxon>
        <taxon>Babesiidae</taxon>
        <taxon>Babesia</taxon>
    </lineage>
</organism>
<dbReference type="VEuPathDB" id="PiroplasmaDB:BBOV_I003260"/>
<gene>
    <name evidence="1" type="ORF">BBOV_I003260</name>
</gene>
<comment type="caution">
    <text evidence="1">The sequence shown here is derived from an EMBL/GenBank/DDBJ whole genome shotgun (WGS) entry which is preliminary data.</text>
</comment>
<protein>
    <submittedName>
        <fullName evidence="1">Uncharacterized protein</fullName>
    </submittedName>
</protein>
<evidence type="ECO:0000313" key="1">
    <source>
        <dbReference type="EMBL" id="EDO05408.1"/>
    </source>
</evidence>
<name>A7AWI0_BABBO</name>
<reference evidence="1 2" key="1">
    <citation type="journal article" date="2007" name="PLoS Pathog.">
        <title>Genome sequence of Babesia bovis and comparative analysis of apicomplexan hemoprotozoa.</title>
        <authorList>
            <person name="Brayton K.A."/>
            <person name="Lau A.O.T."/>
            <person name="Herndon D.R."/>
            <person name="Hannick L."/>
            <person name="Kappmeyer L.S."/>
            <person name="Berens S.J."/>
            <person name="Bidwell S.L."/>
            <person name="Brown W.C."/>
            <person name="Crabtree J."/>
            <person name="Fadrosh D."/>
            <person name="Feldblum T."/>
            <person name="Forberger H.A."/>
            <person name="Haas B.J."/>
            <person name="Howell J.M."/>
            <person name="Khouri H."/>
            <person name="Koo H."/>
            <person name="Mann D.J."/>
            <person name="Norimine J."/>
            <person name="Paulsen I.T."/>
            <person name="Radune D."/>
            <person name="Ren Q."/>
            <person name="Smith R.K. Jr."/>
            <person name="Suarez C.E."/>
            <person name="White O."/>
            <person name="Wortman J.R."/>
            <person name="Knowles D.P. Jr."/>
            <person name="McElwain T.F."/>
            <person name="Nene V.M."/>
        </authorList>
    </citation>
    <scope>NUCLEOTIDE SEQUENCE [LARGE SCALE GENOMIC DNA]</scope>
    <source>
        <strain evidence="1">T2Bo</strain>
    </source>
</reference>
<dbReference type="AlphaFoldDB" id="A7AWI0"/>
<dbReference type="eggNOG" id="ENOG502SNDQ">
    <property type="taxonomic scope" value="Eukaryota"/>
</dbReference>
<dbReference type="InParanoid" id="A7AWI0"/>
<accession>A7AWI0</accession>
<proteinExistence type="predicted"/>